<proteinExistence type="predicted"/>
<dbReference type="RefSeq" id="XP_016482748.1">
    <property type="nucleotide sequence ID" value="XM_016627262.1"/>
</dbReference>
<dbReference type="PANTHER" id="PTHR11439:SF470">
    <property type="entry name" value="CYSTEINE-RICH RLK (RECEPTOR-LIKE PROTEIN KINASE) 8"/>
    <property type="match status" value="1"/>
</dbReference>
<dbReference type="SUPFAM" id="SSF56672">
    <property type="entry name" value="DNA/RNA polymerases"/>
    <property type="match status" value="1"/>
</dbReference>
<name>A0A1S4B1T5_TOBAC</name>
<accession>A0A1S4B1T5</accession>
<reference evidence="1" key="1">
    <citation type="submission" date="2025-08" db="UniProtKB">
        <authorList>
            <consortium name="RefSeq"/>
        </authorList>
    </citation>
    <scope>IDENTIFICATION</scope>
</reference>
<dbReference type="KEGG" id="nta:107803522"/>
<evidence type="ECO:0000313" key="1">
    <source>
        <dbReference type="RefSeq" id="XP_016482748.1"/>
    </source>
</evidence>
<dbReference type="STRING" id="4097.A0A1S4B1T5"/>
<gene>
    <name evidence="1" type="primary">LOC107803522</name>
</gene>
<sequence length="237" mass="26497">MGELLPSPEQYRSLVGKPNFLTHTMPDLSFVVQHLSQFLQSPFFSHMHVALHILRYLKGSSDVGVFISSSPNLSLSAYCDIDWAACPDTRRSVTGFCILLGDSFVGWKAKKQHIVSLSLAEAEYRAISKVVAELVWVVRLLFDFGNVVPVVVPVFCDNQAVIHIAKNPVFHERTKHIEVDCHFIRTKLGEGLIALHHVLTSSQLAYVFTKPLTRLAHHSLLLKLGVQSPSNLRGCWS</sequence>
<dbReference type="OrthoDB" id="414945at2759"/>
<dbReference type="InterPro" id="IPR043502">
    <property type="entry name" value="DNA/RNA_pol_sf"/>
</dbReference>
<dbReference type="PANTHER" id="PTHR11439">
    <property type="entry name" value="GAG-POL-RELATED RETROTRANSPOSON"/>
    <property type="match status" value="1"/>
</dbReference>
<dbReference type="PaxDb" id="4097-A0A1S4B1T5"/>
<dbReference type="AlphaFoldDB" id="A0A1S4B1T5"/>
<organism evidence="1">
    <name type="scientific">Nicotiana tabacum</name>
    <name type="common">Common tobacco</name>
    <dbReference type="NCBI Taxonomy" id="4097"/>
    <lineage>
        <taxon>Eukaryota</taxon>
        <taxon>Viridiplantae</taxon>
        <taxon>Streptophyta</taxon>
        <taxon>Embryophyta</taxon>
        <taxon>Tracheophyta</taxon>
        <taxon>Spermatophyta</taxon>
        <taxon>Magnoliopsida</taxon>
        <taxon>eudicotyledons</taxon>
        <taxon>Gunneridae</taxon>
        <taxon>Pentapetalae</taxon>
        <taxon>asterids</taxon>
        <taxon>lamiids</taxon>
        <taxon>Solanales</taxon>
        <taxon>Solanaceae</taxon>
        <taxon>Nicotianoideae</taxon>
        <taxon>Nicotianeae</taxon>
        <taxon>Nicotiana</taxon>
    </lineage>
</organism>
<dbReference type="CDD" id="cd09272">
    <property type="entry name" value="RNase_HI_RT_Ty1"/>
    <property type="match status" value="1"/>
</dbReference>
<protein>
    <submittedName>
        <fullName evidence="1">Uncharacterized mitochondrial protein AtMg00810-like</fullName>
    </submittedName>
</protein>